<evidence type="ECO:0000259" key="10">
    <source>
        <dbReference type="Pfam" id="PF17886"/>
    </source>
</evidence>
<dbReference type="CDD" id="cd02035">
    <property type="entry name" value="ArsA"/>
    <property type="match status" value="1"/>
</dbReference>
<dbReference type="InterPro" id="IPR040612">
    <property type="entry name" value="ArsA_HSP20-like"/>
</dbReference>
<comment type="catalytic activity">
    <reaction evidence="6">
        <text>arsenite(in) + ATP + H2O = arsenite(out) + ADP + phosphate + H(+)</text>
        <dbReference type="Rhea" id="RHEA:11348"/>
        <dbReference type="ChEBI" id="CHEBI:15377"/>
        <dbReference type="ChEBI" id="CHEBI:15378"/>
        <dbReference type="ChEBI" id="CHEBI:29242"/>
        <dbReference type="ChEBI" id="CHEBI:30616"/>
        <dbReference type="ChEBI" id="CHEBI:43474"/>
        <dbReference type="ChEBI" id="CHEBI:456216"/>
        <dbReference type="EC" id="7.3.2.7"/>
    </reaction>
</comment>
<evidence type="ECO:0000256" key="5">
    <source>
        <dbReference type="ARBA" id="ARBA00022967"/>
    </source>
</evidence>
<dbReference type="AlphaFoldDB" id="A0A8T7M111"/>
<reference evidence="12" key="2">
    <citation type="journal article" date="2024" name="Nature">
        <title>Anoxygenic phototroph of the Chloroflexota uses a type I reaction centre.</title>
        <authorList>
            <person name="Tsuji J.M."/>
            <person name="Shaw N.A."/>
            <person name="Nagashima S."/>
            <person name="Venkiteswaran J.J."/>
            <person name="Schiff S.L."/>
            <person name="Watanabe T."/>
            <person name="Fukui M."/>
            <person name="Hanada S."/>
            <person name="Tank M."/>
            <person name="Neufeld J.D."/>
        </authorList>
    </citation>
    <scope>NUCLEOTIDE SEQUENCE</scope>
    <source>
        <strain evidence="12">L227-S17</strain>
    </source>
</reference>
<name>A0A8T7M111_9CHLR</name>
<proteinExistence type="inferred from homology"/>
<dbReference type="SUPFAM" id="SSF52540">
    <property type="entry name" value="P-loop containing nucleoside triphosphate hydrolases"/>
    <property type="match status" value="1"/>
</dbReference>
<keyword evidence="5" id="KW-1278">Translocase</keyword>
<dbReference type="Proteomes" id="UP001431572">
    <property type="component" value="Chromosome 1"/>
</dbReference>
<dbReference type="GO" id="GO:0005524">
    <property type="term" value="F:ATP binding"/>
    <property type="evidence" value="ECO:0007669"/>
    <property type="project" value="UniProtKB-KW"/>
</dbReference>
<dbReference type="Gene3D" id="3.40.50.300">
    <property type="entry name" value="P-loop containing nucleotide triphosphate hydrolases"/>
    <property type="match status" value="1"/>
</dbReference>
<dbReference type="GO" id="GO:0016887">
    <property type="term" value="F:ATP hydrolysis activity"/>
    <property type="evidence" value="ECO:0007669"/>
    <property type="project" value="InterPro"/>
</dbReference>
<keyword evidence="4" id="KW-0059">Arsenical resistance</keyword>
<evidence type="ECO:0000256" key="3">
    <source>
        <dbReference type="ARBA" id="ARBA00022840"/>
    </source>
</evidence>
<protein>
    <recommendedName>
        <fullName evidence="8">arsenite-transporting ATPase</fullName>
        <ecNumber evidence="8">7.3.2.7</ecNumber>
    </recommendedName>
</protein>
<evidence type="ECO:0000256" key="6">
    <source>
        <dbReference type="ARBA" id="ARBA00052296"/>
    </source>
</evidence>
<dbReference type="InterPro" id="IPR025723">
    <property type="entry name" value="ArsA/GET3_ATPase-like"/>
</dbReference>
<keyword evidence="2" id="KW-0547">Nucleotide-binding</keyword>
<gene>
    <name evidence="11" type="ORF">HXX08_04900</name>
    <name evidence="12" type="ORF">OZ401_000328</name>
</gene>
<dbReference type="NCBIfam" id="TIGR00345">
    <property type="entry name" value="GET3_arsA_TRC40"/>
    <property type="match status" value="1"/>
</dbReference>
<evidence type="ECO:0000256" key="7">
    <source>
        <dbReference type="ARBA" id="ARBA00059736"/>
    </source>
</evidence>
<sequence>MRIIIFTGKGGVGKTSVAASTAAKAASQGYKTLVMSTDPAHSLADSFDIDEFLGPEPREIAPNLFGLEVDIYDDLRDNWEVVRQHFATLMSSQGVSGLLADEIAILPGMDELFSLVRIKKYFKSREYDVLVVDCAPTGETLRMLSLPETLKWAIKALRNTEKYLVKPVLRPLSKVSPLSKVVAPEEVFTTIDNMFSELEGLTGILSDTKVTSVRLVMNPEKMVIKESQRALTYLGMYGLMVDNVIVNRILPADKDSGYMNRWKTIQQKHLVEIHDSFVPLPIRHVPMYQQEVVGLEFLTQMGNDIYGNEDATSFMYTERPYEIYKKGVGYELKMYLPFANEEALDLWHKGDELIVQLGNQRRIATLPVAVAGMEAGAAEFEGQYLIVSFSPATNPSKAEPATSGVK</sequence>
<dbReference type="InterPro" id="IPR016300">
    <property type="entry name" value="ATPase_ArsA/GET3"/>
</dbReference>
<dbReference type="Proteomes" id="UP000521676">
    <property type="component" value="Unassembled WGS sequence"/>
</dbReference>
<keyword evidence="14" id="KW-1185">Reference proteome</keyword>
<reference evidence="11 13" key="1">
    <citation type="submission" date="2020-06" db="EMBL/GenBank/DDBJ databases">
        <title>Anoxygenic phototrophic Chloroflexota member uses a Type I reaction center.</title>
        <authorList>
            <person name="Tsuji J.M."/>
            <person name="Shaw N.A."/>
            <person name="Nagashima S."/>
            <person name="Venkiteswaran J."/>
            <person name="Schiff S.L."/>
            <person name="Hanada S."/>
            <person name="Tank M."/>
            <person name="Neufeld J.D."/>
        </authorList>
    </citation>
    <scope>NUCLEOTIDE SEQUENCE [LARGE SCALE GENOMIC DNA]</scope>
    <source>
        <strain evidence="11">L227-S17</strain>
    </source>
</reference>
<dbReference type="RefSeq" id="WP_341468975.1">
    <property type="nucleotide sequence ID" value="NZ_CP128399.1"/>
</dbReference>
<evidence type="ECO:0000313" key="13">
    <source>
        <dbReference type="Proteomes" id="UP000521676"/>
    </source>
</evidence>
<keyword evidence="3" id="KW-0067">ATP-binding</keyword>
<dbReference type="FunFam" id="3.40.50.300:FF:001801">
    <property type="entry name" value="Putative arsenical pump-driving ATPase"/>
    <property type="match status" value="1"/>
</dbReference>
<dbReference type="EC" id="7.3.2.7" evidence="8"/>
<dbReference type="PANTHER" id="PTHR10803">
    <property type="entry name" value="ARSENICAL PUMP-DRIVING ATPASE ARSENITE-TRANSLOCATING ATPASE"/>
    <property type="match status" value="1"/>
</dbReference>
<dbReference type="Gene3D" id="2.60.40.790">
    <property type="match status" value="1"/>
</dbReference>
<evidence type="ECO:0000256" key="4">
    <source>
        <dbReference type="ARBA" id="ARBA00022849"/>
    </source>
</evidence>
<evidence type="ECO:0000256" key="1">
    <source>
        <dbReference type="ARBA" id="ARBA00011040"/>
    </source>
</evidence>
<accession>A0A8T7M111</accession>
<dbReference type="EMBL" id="CP128399">
    <property type="protein sequence ID" value="WJW67079.1"/>
    <property type="molecule type" value="Genomic_DNA"/>
</dbReference>
<evidence type="ECO:0000313" key="12">
    <source>
        <dbReference type="EMBL" id="WJW67079.1"/>
    </source>
</evidence>
<comment type="similarity">
    <text evidence="1">Belongs to the arsA ATPase family.</text>
</comment>
<dbReference type="Pfam" id="PF02374">
    <property type="entry name" value="ArsA_ATPase"/>
    <property type="match status" value="1"/>
</dbReference>
<evidence type="ECO:0000259" key="9">
    <source>
        <dbReference type="Pfam" id="PF02374"/>
    </source>
</evidence>
<evidence type="ECO:0000256" key="8">
    <source>
        <dbReference type="ARBA" id="ARBA00066752"/>
    </source>
</evidence>
<comment type="function">
    <text evidence="7">Anion-transporting ATPase. Catalyzes the extrusion of arsenite.</text>
</comment>
<organism evidence="11 13">
    <name type="scientific">Candidatus Chlorohelix allophototropha</name>
    <dbReference type="NCBI Taxonomy" id="3003348"/>
    <lineage>
        <taxon>Bacteria</taxon>
        <taxon>Bacillati</taxon>
        <taxon>Chloroflexota</taxon>
        <taxon>Chloroflexia</taxon>
        <taxon>Candidatus Chloroheliales</taxon>
        <taxon>Candidatus Chloroheliaceae</taxon>
        <taxon>Candidatus Chlorohelix</taxon>
    </lineage>
</organism>
<feature type="domain" description="ArsA HSP20-like" evidence="10">
    <location>
        <begin position="329"/>
        <end position="389"/>
    </location>
</feature>
<dbReference type="InterPro" id="IPR027417">
    <property type="entry name" value="P-loop_NTPase"/>
</dbReference>
<dbReference type="GO" id="GO:0015446">
    <property type="term" value="F:ATPase-coupled arsenite transmembrane transporter activity"/>
    <property type="evidence" value="ECO:0007669"/>
    <property type="project" value="UniProtKB-EC"/>
</dbReference>
<evidence type="ECO:0000256" key="2">
    <source>
        <dbReference type="ARBA" id="ARBA00022741"/>
    </source>
</evidence>
<evidence type="ECO:0000313" key="14">
    <source>
        <dbReference type="Proteomes" id="UP001431572"/>
    </source>
</evidence>
<dbReference type="Pfam" id="PF17886">
    <property type="entry name" value="ArsA_HSP20"/>
    <property type="match status" value="1"/>
</dbReference>
<feature type="domain" description="ArsA/GET3 Anion-transporting ATPase-like" evidence="9">
    <location>
        <begin position="1"/>
        <end position="306"/>
    </location>
</feature>
<evidence type="ECO:0000313" key="11">
    <source>
        <dbReference type="EMBL" id="NWJ45201.1"/>
    </source>
</evidence>
<dbReference type="EMBL" id="JACATZ010000001">
    <property type="protein sequence ID" value="NWJ45201.1"/>
    <property type="molecule type" value="Genomic_DNA"/>
</dbReference>
<dbReference type="InterPro" id="IPR008978">
    <property type="entry name" value="HSP20-like_chaperone"/>
</dbReference>
<dbReference type="PANTHER" id="PTHR10803:SF3">
    <property type="entry name" value="ATPASE GET3"/>
    <property type="match status" value="1"/>
</dbReference>